<dbReference type="GO" id="GO:0005737">
    <property type="term" value="C:cytoplasm"/>
    <property type="evidence" value="ECO:0007669"/>
    <property type="project" value="UniProtKB-SubCell"/>
</dbReference>
<dbReference type="OMA" id="GFHAPRC"/>
<dbReference type="STRING" id="431595.K3WB01"/>
<dbReference type="Pfam" id="PF00612">
    <property type="entry name" value="IQ"/>
    <property type="match status" value="2"/>
</dbReference>
<dbReference type="AlphaFoldDB" id="K3WB01"/>
<dbReference type="GO" id="GO:0005516">
    <property type="term" value="F:calmodulin binding"/>
    <property type="evidence" value="ECO:0007669"/>
    <property type="project" value="UniProtKB-KW"/>
</dbReference>
<keyword evidence="2" id="KW-0963">Cytoplasm</keyword>
<accession>K3WB01</accession>
<evidence type="ECO:0000256" key="1">
    <source>
        <dbReference type="ARBA" id="ARBA00004496"/>
    </source>
</evidence>
<evidence type="ECO:0000256" key="4">
    <source>
        <dbReference type="ARBA" id="ARBA00022860"/>
    </source>
</evidence>
<sequence>MSTALAAARAKTKGKRMLRDSLGGYGEDEFTISEWNRKKKEAERDGTWTWKQSVTSTNATIKVRFEKDGIKDALKARFVDMQDSMDQEMKSVLHVHQDDLVQGPQDDSGLTQCYWRECIGGKPYRCTNDVPVDKKKTKAGELSAVPQPRVKQFCRWHARECDNDDHPLEKSRAIEIPNRLGLCLHCYEATAVTQRATLQKTPPRVIAIKIPGVCLVDLRRDVKRDVLMSSKNSEMTASNKLTARSVCSWQKEHYEKAFIWQCTNRVLMHPTLNGSYFSLCGFHAPRCIKEYGRKSKKGEICPPIDRLNRFGMCRNHLEAHLSTLNYEQRGLCILVNTEFDVPGIKECSRDPLVLEIKRHPLAPKHPPPSHDFPPQAMMDFATPIAMEALLESLAKRVVFISGMFVKNQVAGLLSLLLDGPNPISALLKEAIWRFQFLRRAEVVAIRIQRIFRGKRGRRRVHVLRCEQAALKRIKACRVIQQFARGFLGRRRFQHEYERVNRAVPIIQRIMWGGLARKRYRELRAAIRLQRNYRCYRQRLAAWALREEMEYMKSLQRRADVNLREMEEKMYALRRLRARRLLRAQMIRWKKLKEAKAHEAALRIQSFWSAVKIQRLWRRHQHYAGLKKRYQSAQCIQKRVRGWLTRHLWKEDPGILFITGCVNAKNGFEYGKTVILRQPSNSYSYPSRRTRMQYGALTIQRLFRGLLGRLKANEKWVEMLKRWEWIGIKPTDSSENSSDSMTVGKERYGFVLPSFNYHKESRRHMKPIIRNIKADRGFAYKYQYILDLIKDRDGKRAWSLAHEQRIQKEEQRLLESNQRKWTSVSSSSKTRDGFAHDLMLSPSISHAKAVFPVGSIVKVLVFNSGRKGKTFRCGKVVRIHNSRQGSKSATSFDIDYDP</sequence>
<dbReference type="HOGENOM" id="CLU_295052_0_0_1"/>
<comment type="subcellular location">
    <subcellularLocation>
        <location evidence="1">Cytoplasm</location>
    </subcellularLocation>
</comment>
<evidence type="ECO:0000313" key="6">
    <source>
        <dbReference type="Proteomes" id="UP000019132"/>
    </source>
</evidence>
<dbReference type="GO" id="GO:0007051">
    <property type="term" value="P:spindle organization"/>
    <property type="evidence" value="ECO:0007669"/>
    <property type="project" value="TreeGrafter"/>
</dbReference>
<dbReference type="VEuPathDB" id="FungiDB:PYU1_G002140"/>
<dbReference type="InterPro" id="IPR051185">
    <property type="entry name" value="ASPM"/>
</dbReference>
<dbReference type="SMART" id="SM00015">
    <property type="entry name" value="IQ"/>
    <property type="match status" value="7"/>
</dbReference>
<dbReference type="InParanoid" id="K3WB01"/>
<dbReference type="InterPro" id="IPR000048">
    <property type="entry name" value="IQ_motif_EF-hand-BS"/>
</dbReference>
<dbReference type="EMBL" id="GL376634">
    <property type="status" value="NOT_ANNOTATED_CDS"/>
    <property type="molecule type" value="Genomic_DNA"/>
</dbReference>
<dbReference type="GO" id="GO:0000278">
    <property type="term" value="P:mitotic cell cycle"/>
    <property type="evidence" value="ECO:0007669"/>
    <property type="project" value="TreeGrafter"/>
</dbReference>
<reference evidence="6" key="2">
    <citation type="submission" date="2010-04" db="EMBL/GenBank/DDBJ databases">
        <authorList>
            <person name="Buell R."/>
            <person name="Hamilton J."/>
            <person name="Hostetler J."/>
        </authorList>
    </citation>
    <scope>NUCLEOTIDE SEQUENCE [LARGE SCALE GENOMIC DNA]</scope>
    <source>
        <strain evidence="6">DAOM:BR144</strain>
    </source>
</reference>
<evidence type="ECO:0000313" key="5">
    <source>
        <dbReference type="EnsemblProtists" id="PYU1_T002142"/>
    </source>
</evidence>
<evidence type="ECO:0000256" key="2">
    <source>
        <dbReference type="ARBA" id="ARBA00022490"/>
    </source>
</evidence>
<dbReference type="Proteomes" id="UP000019132">
    <property type="component" value="Unassembled WGS sequence"/>
</dbReference>
<name>K3WB01_GLOUD</name>
<dbReference type="PROSITE" id="PS50096">
    <property type="entry name" value="IQ"/>
    <property type="match status" value="4"/>
</dbReference>
<dbReference type="EnsemblProtists" id="PYU1_T002142">
    <property type="protein sequence ID" value="PYU1_T002142"/>
    <property type="gene ID" value="PYU1_G002140"/>
</dbReference>
<keyword evidence="3" id="KW-0677">Repeat</keyword>
<keyword evidence="4" id="KW-0112">Calmodulin-binding</keyword>
<dbReference type="GO" id="GO:0051295">
    <property type="term" value="P:establishment of meiotic spindle localization"/>
    <property type="evidence" value="ECO:0007669"/>
    <property type="project" value="TreeGrafter"/>
</dbReference>
<dbReference type="eggNOG" id="ENOG502QSQH">
    <property type="taxonomic scope" value="Eukaryota"/>
</dbReference>
<reference evidence="5" key="3">
    <citation type="submission" date="2015-02" db="UniProtKB">
        <authorList>
            <consortium name="EnsemblProtists"/>
        </authorList>
    </citation>
    <scope>IDENTIFICATION</scope>
    <source>
        <strain evidence="5">DAOM BR144</strain>
    </source>
</reference>
<reference evidence="6" key="1">
    <citation type="journal article" date="2010" name="Genome Biol.">
        <title>Genome sequence of the necrotrophic plant pathogen Pythium ultimum reveals original pathogenicity mechanisms and effector repertoire.</title>
        <authorList>
            <person name="Levesque C.A."/>
            <person name="Brouwer H."/>
            <person name="Cano L."/>
            <person name="Hamilton J.P."/>
            <person name="Holt C."/>
            <person name="Huitema E."/>
            <person name="Raffaele S."/>
            <person name="Robideau G.P."/>
            <person name="Thines M."/>
            <person name="Win J."/>
            <person name="Zerillo M.M."/>
            <person name="Beakes G.W."/>
            <person name="Boore J.L."/>
            <person name="Busam D."/>
            <person name="Dumas B."/>
            <person name="Ferriera S."/>
            <person name="Fuerstenberg S.I."/>
            <person name="Gachon C.M."/>
            <person name="Gaulin E."/>
            <person name="Govers F."/>
            <person name="Grenville-Briggs L."/>
            <person name="Horner N."/>
            <person name="Hostetler J."/>
            <person name="Jiang R.H."/>
            <person name="Johnson J."/>
            <person name="Krajaejun T."/>
            <person name="Lin H."/>
            <person name="Meijer H.J."/>
            <person name="Moore B."/>
            <person name="Morris P."/>
            <person name="Phuntmart V."/>
            <person name="Puiu D."/>
            <person name="Shetty J."/>
            <person name="Stajich J.E."/>
            <person name="Tripathy S."/>
            <person name="Wawra S."/>
            <person name="van West P."/>
            <person name="Whitty B.R."/>
            <person name="Coutinho P.M."/>
            <person name="Henrissat B."/>
            <person name="Martin F."/>
            <person name="Thomas P.D."/>
            <person name="Tyler B.M."/>
            <person name="De Vries R.P."/>
            <person name="Kamoun S."/>
            <person name="Yandell M."/>
            <person name="Tisserat N."/>
            <person name="Buell C.R."/>
        </authorList>
    </citation>
    <scope>NUCLEOTIDE SEQUENCE</scope>
    <source>
        <strain evidence="6">DAOM:BR144</strain>
    </source>
</reference>
<organism evidence="5 6">
    <name type="scientific">Globisporangium ultimum (strain ATCC 200006 / CBS 805.95 / DAOM BR144)</name>
    <name type="common">Pythium ultimum</name>
    <dbReference type="NCBI Taxonomy" id="431595"/>
    <lineage>
        <taxon>Eukaryota</taxon>
        <taxon>Sar</taxon>
        <taxon>Stramenopiles</taxon>
        <taxon>Oomycota</taxon>
        <taxon>Peronosporomycetes</taxon>
        <taxon>Pythiales</taxon>
        <taxon>Pythiaceae</taxon>
        <taxon>Globisporangium</taxon>
    </lineage>
</organism>
<dbReference type="PANTHER" id="PTHR22706:SF1">
    <property type="entry name" value="ASSEMBLY FACTOR FOR SPINDLE MICROTUBULES"/>
    <property type="match status" value="1"/>
</dbReference>
<evidence type="ECO:0000256" key="3">
    <source>
        <dbReference type="ARBA" id="ARBA00022737"/>
    </source>
</evidence>
<dbReference type="GO" id="GO:0000922">
    <property type="term" value="C:spindle pole"/>
    <property type="evidence" value="ECO:0007669"/>
    <property type="project" value="TreeGrafter"/>
</dbReference>
<protein>
    <submittedName>
        <fullName evidence="5">Uncharacterized protein</fullName>
    </submittedName>
</protein>
<keyword evidence="6" id="KW-1185">Reference proteome</keyword>
<proteinExistence type="predicted"/>
<dbReference type="PANTHER" id="PTHR22706">
    <property type="entry name" value="ASSEMBLY FACTOR FOR SPINDLE MICROTUBULES"/>
    <property type="match status" value="1"/>
</dbReference>